<dbReference type="FunFam" id="3.40.50.1220:FF:000004">
    <property type="entry name" value="Electron transfer flavoprotein"/>
    <property type="match status" value="1"/>
</dbReference>
<proteinExistence type="inferred from homology"/>
<dbReference type="PIRSF" id="PIRSF000089">
    <property type="entry name" value="Electra_flavoP_a"/>
    <property type="match status" value="1"/>
</dbReference>
<dbReference type="SUPFAM" id="SSF52402">
    <property type="entry name" value="Adenine nucleotide alpha hydrolases-like"/>
    <property type="match status" value="1"/>
</dbReference>
<name>A0A497JEZ2_9ARCH</name>
<feature type="non-terminal residue" evidence="7">
    <location>
        <position position="313"/>
    </location>
</feature>
<dbReference type="InterPro" id="IPR018206">
    <property type="entry name" value="ETF_asu_C_CS"/>
</dbReference>
<gene>
    <name evidence="7" type="ORF">DRO07_03310</name>
</gene>
<dbReference type="PANTHER" id="PTHR43153:SF1">
    <property type="entry name" value="ELECTRON TRANSFER FLAVOPROTEIN SUBUNIT ALPHA, MITOCHONDRIAL"/>
    <property type="match status" value="1"/>
</dbReference>
<feature type="domain" description="Electron transfer flavoprotein alpha/beta-subunit N-terminal" evidence="6">
    <location>
        <begin position="7"/>
        <end position="191"/>
    </location>
</feature>
<evidence type="ECO:0000256" key="4">
    <source>
        <dbReference type="ARBA" id="ARBA00022827"/>
    </source>
</evidence>
<evidence type="ECO:0000256" key="3">
    <source>
        <dbReference type="ARBA" id="ARBA00022630"/>
    </source>
</evidence>
<evidence type="ECO:0000313" key="8">
    <source>
        <dbReference type="Proteomes" id="UP000277633"/>
    </source>
</evidence>
<evidence type="ECO:0000256" key="2">
    <source>
        <dbReference type="ARBA" id="ARBA00022448"/>
    </source>
</evidence>
<keyword evidence="5" id="KW-0249">Electron transport</keyword>
<dbReference type="SUPFAM" id="SSF52467">
    <property type="entry name" value="DHS-like NAD/FAD-binding domain"/>
    <property type="match status" value="1"/>
</dbReference>
<organism evidence="7 8">
    <name type="scientific">Candidatus Iainarchaeum sp</name>
    <dbReference type="NCBI Taxonomy" id="3101447"/>
    <lineage>
        <taxon>Archaea</taxon>
        <taxon>Candidatus Iainarchaeota</taxon>
        <taxon>Candidatus Iainarchaeia</taxon>
        <taxon>Candidatus Iainarchaeales</taxon>
        <taxon>Candidatus Iainarchaeaceae</taxon>
        <taxon>Candidatus Iainarchaeum</taxon>
    </lineage>
</organism>
<dbReference type="AlphaFoldDB" id="A0A497JEZ2"/>
<dbReference type="PROSITE" id="PS00696">
    <property type="entry name" value="ETF_ALPHA"/>
    <property type="match status" value="1"/>
</dbReference>
<evidence type="ECO:0000256" key="5">
    <source>
        <dbReference type="ARBA" id="ARBA00022982"/>
    </source>
</evidence>
<sequence length="313" mass="34509">MSTSSGVWVFSENLDLTIEMLGKGRKLADKLQAELLALALGYNIQEQAEELATYGADKIYIVDNPIFENLQVEPYLNALTNLAIEHKPEIILIGSTKRGKELAARLAARLKTGLIPDAFKLEIDEEKRLIATRIVYGGNGVAVETCRTKPQIVTVPPRTFEKPKPSEKKAEVVRVDLKLEEPKIEVVEVKPVEVAKARIEEANIIVSGGRGIEKKEDFKMLEELASLLGGQVGNTRPLAEDRKWFSEWVGLSGKKVKPALYIACGISGMIQHIAGIRDSKIIVAVNKDPEAPIFEVADYIVVGDLYQIIPALN</sequence>
<dbReference type="CDD" id="cd01715">
    <property type="entry name" value="ETF_alpha"/>
    <property type="match status" value="1"/>
</dbReference>
<dbReference type="Gene3D" id="3.40.50.620">
    <property type="entry name" value="HUPs"/>
    <property type="match status" value="1"/>
</dbReference>
<dbReference type="InterPro" id="IPR014731">
    <property type="entry name" value="ETF_asu_C"/>
</dbReference>
<dbReference type="InterPro" id="IPR029035">
    <property type="entry name" value="DHS-like_NAD/FAD-binding_dom"/>
</dbReference>
<dbReference type="GO" id="GO:0009055">
    <property type="term" value="F:electron transfer activity"/>
    <property type="evidence" value="ECO:0007669"/>
    <property type="project" value="InterPro"/>
</dbReference>
<dbReference type="Pfam" id="PF00766">
    <property type="entry name" value="ETF_alpha"/>
    <property type="match status" value="1"/>
</dbReference>
<dbReference type="Proteomes" id="UP000277633">
    <property type="component" value="Unassembled WGS sequence"/>
</dbReference>
<dbReference type="GO" id="GO:0033539">
    <property type="term" value="P:fatty acid beta-oxidation using acyl-CoA dehydrogenase"/>
    <property type="evidence" value="ECO:0007669"/>
    <property type="project" value="TreeGrafter"/>
</dbReference>
<reference evidence="7 8" key="1">
    <citation type="submission" date="2018-06" db="EMBL/GenBank/DDBJ databases">
        <title>Extensive metabolic versatility and redundancy in microbially diverse, dynamic hydrothermal sediments.</title>
        <authorList>
            <person name="Dombrowski N."/>
            <person name="Teske A."/>
            <person name="Baker B.J."/>
        </authorList>
    </citation>
    <scope>NUCLEOTIDE SEQUENCE [LARGE SCALE GENOMIC DNA]</scope>
    <source>
        <strain evidence="7">B9_G13</strain>
    </source>
</reference>
<protein>
    <submittedName>
        <fullName evidence="7">Electron transfer flavoprotein subunit alpha</fullName>
    </submittedName>
</protein>
<keyword evidence="4" id="KW-0274">FAD</keyword>
<evidence type="ECO:0000313" key="7">
    <source>
        <dbReference type="EMBL" id="RLG68602.1"/>
    </source>
</evidence>
<dbReference type="Gene3D" id="3.40.50.1220">
    <property type="entry name" value="TPP-binding domain"/>
    <property type="match status" value="1"/>
</dbReference>
<dbReference type="EMBL" id="QMWO01000137">
    <property type="protein sequence ID" value="RLG68602.1"/>
    <property type="molecule type" value="Genomic_DNA"/>
</dbReference>
<dbReference type="Pfam" id="PF01012">
    <property type="entry name" value="ETF"/>
    <property type="match status" value="1"/>
</dbReference>
<dbReference type="GO" id="GO:0050660">
    <property type="term" value="F:flavin adenine dinucleotide binding"/>
    <property type="evidence" value="ECO:0007669"/>
    <property type="project" value="InterPro"/>
</dbReference>
<keyword evidence="2" id="KW-0813">Transport</keyword>
<dbReference type="SMART" id="SM00893">
    <property type="entry name" value="ETF"/>
    <property type="match status" value="1"/>
</dbReference>
<evidence type="ECO:0000256" key="1">
    <source>
        <dbReference type="ARBA" id="ARBA00005817"/>
    </source>
</evidence>
<dbReference type="PANTHER" id="PTHR43153">
    <property type="entry name" value="ELECTRON TRANSFER FLAVOPROTEIN ALPHA"/>
    <property type="match status" value="1"/>
</dbReference>
<dbReference type="InterPro" id="IPR014729">
    <property type="entry name" value="Rossmann-like_a/b/a_fold"/>
</dbReference>
<comment type="similarity">
    <text evidence="1">Belongs to the ETF alpha-subunit/FixB family.</text>
</comment>
<keyword evidence="3" id="KW-0285">Flavoprotein</keyword>
<dbReference type="InterPro" id="IPR033947">
    <property type="entry name" value="ETF_alpha_N"/>
</dbReference>
<evidence type="ECO:0000259" key="6">
    <source>
        <dbReference type="SMART" id="SM00893"/>
    </source>
</evidence>
<dbReference type="InterPro" id="IPR001308">
    <property type="entry name" value="ETF_a/FixB"/>
</dbReference>
<dbReference type="InterPro" id="IPR014730">
    <property type="entry name" value="ETF_a/b_N"/>
</dbReference>
<comment type="caution">
    <text evidence="7">The sequence shown here is derived from an EMBL/GenBank/DDBJ whole genome shotgun (WGS) entry which is preliminary data.</text>
</comment>
<accession>A0A497JEZ2</accession>